<dbReference type="OrthoDB" id="120976at2759"/>
<dbReference type="InterPro" id="IPR052410">
    <property type="entry name" value="DRC5"/>
</dbReference>
<dbReference type="GO" id="GO:0005856">
    <property type="term" value="C:cytoskeleton"/>
    <property type="evidence" value="ECO:0007669"/>
    <property type="project" value="UniProtKB-SubCell"/>
</dbReference>
<sequence>MTPDSKRAKAAPPSVLVPEALNIIARFVQDQRTLDAFLAAMPTPMLSPALVALQALITTPDASLLMDWPTIVLRRAPALASTPANLSALLPLQPSLSAVAVAGTDLVYLGPLVAMITAMTVEFRPAQTIDHAWTHWVRDFGRRCPRLRELHVLAAVHAAQVQPLLDLLTHPSLRLLALQRVSLKGARMEKLLAWLERGSARGLRLDDVPFGETDALALCDALSTCVSLVELRVSHTESLSERLLDGRSLPPNLRVFVWGMYCPTPAPRLTALHHTSQLRTLDLSGNHSLFSNAIAELLPHLPHLQTLNVSKGKFAPGDVVQLLTAMSQRPSLQHVLMRQCNLPRTALPLLVACIPAWPSLRRLDLAGLYLPPQVFRAMVTALVACSNFAFLSLRFPPFTDAMWRAIAPALGAGLLKWRRVLFSECDPTAVQVVQCLRRLLEHNQQAFTVTCDKGYLAAALQNTYTALLDELDILPPTREAAPCVVAFVQLE</sequence>
<dbReference type="GeneID" id="24135725"/>
<gene>
    <name evidence="4" type="ORF">SPRG_13884</name>
</gene>
<reference evidence="4 5" key="1">
    <citation type="journal article" date="2013" name="PLoS Genet.">
        <title>Distinctive expansion of potential virulence genes in the genome of the oomycete fish pathogen Saprolegnia parasitica.</title>
        <authorList>
            <person name="Jiang R.H."/>
            <person name="de Bruijn I."/>
            <person name="Haas B.J."/>
            <person name="Belmonte R."/>
            <person name="Lobach L."/>
            <person name="Christie J."/>
            <person name="van den Ackerveken G."/>
            <person name="Bottin A."/>
            <person name="Bulone V."/>
            <person name="Diaz-Moreno S.M."/>
            <person name="Dumas B."/>
            <person name="Fan L."/>
            <person name="Gaulin E."/>
            <person name="Govers F."/>
            <person name="Grenville-Briggs L.J."/>
            <person name="Horner N.R."/>
            <person name="Levin J.Z."/>
            <person name="Mammella M."/>
            <person name="Meijer H.J."/>
            <person name="Morris P."/>
            <person name="Nusbaum C."/>
            <person name="Oome S."/>
            <person name="Phillips A.J."/>
            <person name="van Rooyen D."/>
            <person name="Rzeszutek E."/>
            <person name="Saraiva M."/>
            <person name="Secombes C.J."/>
            <person name="Seidl M.F."/>
            <person name="Snel B."/>
            <person name="Stassen J.H."/>
            <person name="Sykes S."/>
            <person name="Tripathy S."/>
            <person name="van den Berg H."/>
            <person name="Vega-Arreguin J.C."/>
            <person name="Wawra S."/>
            <person name="Young S.K."/>
            <person name="Zeng Q."/>
            <person name="Dieguez-Uribeondo J."/>
            <person name="Russ C."/>
            <person name="Tyler B.M."/>
            <person name="van West P."/>
        </authorList>
    </citation>
    <scope>NUCLEOTIDE SEQUENCE [LARGE SCALE GENOMIC DNA]</scope>
    <source>
        <strain evidence="4 5">CBS 223.65</strain>
    </source>
</reference>
<keyword evidence="2" id="KW-0963">Cytoplasm</keyword>
<accession>A0A067C346</accession>
<protein>
    <submittedName>
        <fullName evidence="4">Uncharacterized protein</fullName>
    </submittedName>
</protein>
<dbReference type="RefSeq" id="XP_012208303.1">
    <property type="nucleotide sequence ID" value="XM_012352913.1"/>
</dbReference>
<evidence type="ECO:0000256" key="1">
    <source>
        <dbReference type="ARBA" id="ARBA00004245"/>
    </source>
</evidence>
<dbReference type="AlphaFoldDB" id="A0A067C346"/>
<evidence type="ECO:0000313" key="4">
    <source>
        <dbReference type="EMBL" id="KDO20991.1"/>
    </source>
</evidence>
<keyword evidence="5" id="KW-1185">Reference proteome</keyword>
<comment type="subcellular location">
    <subcellularLocation>
        <location evidence="1">Cytoplasm</location>
        <location evidence="1">Cytoskeleton</location>
    </subcellularLocation>
</comment>
<dbReference type="Proteomes" id="UP000030745">
    <property type="component" value="Unassembled WGS sequence"/>
</dbReference>
<keyword evidence="3" id="KW-0206">Cytoskeleton</keyword>
<organism evidence="4 5">
    <name type="scientific">Saprolegnia parasitica (strain CBS 223.65)</name>
    <dbReference type="NCBI Taxonomy" id="695850"/>
    <lineage>
        <taxon>Eukaryota</taxon>
        <taxon>Sar</taxon>
        <taxon>Stramenopiles</taxon>
        <taxon>Oomycota</taxon>
        <taxon>Saprolegniomycetes</taxon>
        <taxon>Saprolegniales</taxon>
        <taxon>Saprolegniaceae</taxon>
        <taxon>Saprolegnia</taxon>
    </lineage>
</organism>
<dbReference type="PANTHER" id="PTHR24107:SF2">
    <property type="entry name" value="NLR FAMILY CARD DOMAIN CONTAINING 3"/>
    <property type="match status" value="1"/>
</dbReference>
<dbReference type="VEuPathDB" id="FungiDB:SPRG_13884"/>
<dbReference type="InterPro" id="IPR032675">
    <property type="entry name" value="LRR_dom_sf"/>
</dbReference>
<evidence type="ECO:0000256" key="3">
    <source>
        <dbReference type="ARBA" id="ARBA00023212"/>
    </source>
</evidence>
<name>A0A067C346_SAPPC</name>
<proteinExistence type="predicted"/>
<dbReference type="PANTHER" id="PTHR24107">
    <property type="entry name" value="YNEIN REGULATORY COMPLEX SUBUNIT 5"/>
    <property type="match status" value="1"/>
</dbReference>
<dbReference type="Gene3D" id="3.80.10.10">
    <property type="entry name" value="Ribonuclease Inhibitor"/>
    <property type="match status" value="1"/>
</dbReference>
<dbReference type="EMBL" id="KK583298">
    <property type="protein sequence ID" value="KDO20991.1"/>
    <property type="molecule type" value="Genomic_DNA"/>
</dbReference>
<dbReference type="SUPFAM" id="SSF52047">
    <property type="entry name" value="RNI-like"/>
    <property type="match status" value="1"/>
</dbReference>
<evidence type="ECO:0000256" key="2">
    <source>
        <dbReference type="ARBA" id="ARBA00022490"/>
    </source>
</evidence>
<dbReference type="OMA" id="FTDAMWR"/>
<dbReference type="KEGG" id="spar:SPRG_13884"/>
<evidence type="ECO:0000313" key="5">
    <source>
        <dbReference type="Proteomes" id="UP000030745"/>
    </source>
</evidence>